<dbReference type="STRING" id="1458461.BN1012_Phect1722"/>
<dbReference type="KEGG" id="pect:BN1012_Phect1722"/>
<evidence type="ECO:0000256" key="8">
    <source>
        <dbReference type="ARBA" id="ARBA00042704"/>
    </source>
</evidence>
<evidence type="ECO:0000256" key="2">
    <source>
        <dbReference type="ARBA" id="ARBA00022801"/>
    </source>
</evidence>
<comment type="catalytic activity">
    <reaction evidence="11">
        <text>mycophenolic acid O-acyl-beta-D-glucuronide + H2O = mycophenolate + D-glucuronate + H(+)</text>
        <dbReference type="Rhea" id="RHEA:34179"/>
        <dbReference type="ChEBI" id="CHEBI:15377"/>
        <dbReference type="ChEBI" id="CHEBI:15378"/>
        <dbReference type="ChEBI" id="CHEBI:58720"/>
        <dbReference type="ChEBI" id="CHEBI:62932"/>
        <dbReference type="ChEBI" id="CHEBI:66982"/>
        <dbReference type="EC" id="3.1.1.93"/>
    </reaction>
    <physiologicalReaction direction="left-to-right" evidence="11">
        <dbReference type="Rhea" id="RHEA:34180"/>
    </physiologicalReaction>
</comment>
<dbReference type="InterPro" id="IPR000073">
    <property type="entry name" value="AB_hydrolase_1"/>
</dbReference>
<proteinExistence type="predicted"/>
<dbReference type="OrthoDB" id="9813296at2"/>
<evidence type="ECO:0000256" key="1">
    <source>
        <dbReference type="ARBA" id="ARBA00012423"/>
    </source>
</evidence>
<dbReference type="SUPFAM" id="SSF53474">
    <property type="entry name" value="alpha/beta-Hydrolases"/>
    <property type="match status" value="1"/>
</dbReference>
<dbReference type="AlphaFoldDB" id="X5MNA5"/>
<evidence type="ECO:0000256" key="4">
    <source>
        <dbReference type="ARBA" id="ARBA00039132"/>
    </source>
</evidence>
<dbReference type="Gene3D" id="3.40.50.1820">
    <property type="entry name" value="alpha/beta hydrolase"/>
    <property type="match status" value="1"/>
</dbReference>
<evidence type="ECO:0000313" key="13">
    <source>
        <dbReference type="EMBL" id="CDO59936.1"/>
    </source>
</evidence>
<accession>X5MNA5</accession>
<dbReference type="InterPro" id="IPR052382">
    <property type="entry name" value="ABHD10_acyl-thioesterase"/>
</dbReference>
<evidence type="ECO:0000256" key="9">
    <source>
        <dbReference type="ARBA" id="ARBA00046047"/>
    </source>
</evidence>
<dbReference type="EC" id="3.1.2.22" evidence="1"/>
<keyword evidence="3" id="KW-0809">Transit peptide</keyword>
<comment type="catalytic activity">
    <reaction evidence="10">
        <text>S-hexadecanoyl-L-cysteinyl-[protein] + H2O = L-cysteinyl-[protein] + hexadecanoate + H(+)</text>
        <dbReference type="Rhea" id="RHEA:19233"/>
        <dbReference type="Rhea" id="RHEA-COMP:10131"/>
        <dbReference type="Rhea" id="RHEA-COMP:11032"/>
        <dbReference type="ChEBI" id="CHEBI:7896"/>
        <dbReference type="ChEBI" id="CHEBI:15377"/>
        <dbReference type="ChEBI" id="CHEBI:15378"/>
        <dbReference type="ChEBI" id="CHEBI:29950"/>
        <dbReference type="ChEBI" id="CHEBI:74151"/>
        <dbReference type="EC" id="3.1.2.22"/>
    </reaction>
    <physiologicalReaction direction="left-to-right" evidence="10">
        <dbReference type="Rhea" id="RHEA:19234"/>
    </physiologicalReaction>
</comment>
<name>X5MNA5_9HYPH</name>
<evidence type="ECO:0000256" key="11">
    <source>
        <dbReference type="ARBA" id="ARBA00047972"/>
    </source>
</evidence>
<dbReference type="EC" id="3.1.1.93" evidence="4"/>
<feature type="domain" description="AB hydrolase-1" evidence="12">
    <location>
        <begin position="52"/>
        <end position="243"/>
    </location>
</feature>
<dbReference type="EMBL" id="HG966617">
    <property type="protein sequence ID" value="CDO59936.1"/>
    <property type="molecule type" value="Genomic_DNA"/>
</dbReference>
<dbReference type="PATRIC" id="fig|1458461.3.peg.1724"/>
<gene>
    <name evidence="13" type="ORF">BN1012_Phect1722</name>
</gene>
<dbReference type="RefSeq" id="WP_043948093.1">
    <property type="nucleotide sequence ID" value="NZ_HG966617.1"/>
</dbReference>
<protein>
    <recommendedName>
        <fullName evidence="5">Palmitoyl-protein thioesterase ABHD10, mitochondrial</fullName>
        <ecNumber evidence="4">3.1.1.93</ecNumber>
        <ecNumber evidence="1">3.1.2.22</ecNumber>
    </recommendedName>
    <alternativeName>
        <fullName evidence="7">Acyl-protein thioesterase ABHD10</fullName>
    </alternativeName>
    <alternativeName>
        <fullName evidence="8">Alpha/beta hydrolase domain-containing protein 10</fullName>
    </alternativeName>
    <alternativeName>
        <fullName evidence="6">Mycophenolic acid acyl-glucuronide esterase, mitochondrial</fullName>
    </alternativeName>
</protein>
<dbReference type="Proteomes" id="UP000032160">
    <property type="component" value="Chromosome I"/>
</dbReference>
<keyword evidence="14" id="KW-1185">Reference proteome</keyword>
<evidence type="ECO:0000256" key="6">
    <source>
        <dbReference type="ARBA" id="ARBA00041520"/>
    </source>
</evidence>
<evidence type="ECO:0000313" key="14">
    <source>
        <dbReference type="Proteomes" id="UP000032160"/>
    </source>
</evidence>
<keyword evidence="2 13" id="KW-0378">Hydrolase</keyword>
<comment type="function">
    <text evidence="9">Acts as an acyl-protein thioesterase that hydrolyzes fatty acids from acylated residues in proteins. Regulates the mitochondrial S-depalmitoylation of the nucleophilic active site residue of peroxiredoxin-5/PRDX5, a key antioxidant protein, therefore modulating mitochondrial antioxidant ability. Also catalyzes the deglucuronidation of mycophenolic acid acyl-glucuronide, an active metabolite of the immunosuppressant drug mycophenolate.</text>
</comment>
<evidence type="ECO:0000256" key="5">
    <source>
        <dbReference type="ARBA" id="ARBA00039314"/>
    </source>
</evidence>
<evidence type="ECO:0000256" key="10">
    <source>
        <dbReference type="ARBA" id="ARBA00047409"/>
    </source>
</evidence>
<evidence type="ECO:0000256" key="3">
    <source>
        <dbReference type="ARBA" id="ARBA00022946"/>
    </source>
</evidence>
<dbReference type="HOGENOM" id="CLU_066961_0_0_5"/>
<dbReference type="InterPro" id="IPR029058">
    <property type="entry name" value="AB_hydrolase_fold"/>
</dbReference>
<dbReference type="Pfam" id="PF12697">
    <property type="entry name" value="Abhydrolase_6"/>
    <property type="match status" value="1"/>
</dbReference>
<dbReference type="GO" id="GO:0008474">
    <property type="term" value="F:palmitoyl-(protein) hydrolase activity"/>
    <property type="evidence" value="ECO:0007669"/>
    <property type="project" value="UniProtKB-EC"/>
</dbReference>
<dbReference type="PANTHER" id="PTHR16138">
    <property type="entry name" value="MYCOPHENOLIC ACID ACYL-GLUCURONIDE ESTERASE, MITOCHONDRIAL"/>
    <property type="match status" value="1"/>
</dbReference>
<evidence type="ECO:0000256" key="7">
    <source>
        <dbReference type="ARBA" id="ARBA00042645"/>
    </source>
</evidence>
<organism evidence="13 14">
    <name type="scientific">Candidatus Phaeomarinibacter ectocarpi</name>
    <dbReference type="NCBI Taxonomy" id="1458461"/>
    <lineage>
        <taxon>Bacteria</taxon>
        <taxon>Pseudomonadati</taxon>
        <taxon>Pseudomonadota</taxon>
        <taxon>Alphaproteobacteria</taxon>
        <taxon>Hyphomicrobiales</taxon>
        <taxon>Parvibaculaceae</taxon>
        <taxon>Candidatus Phaeomarinibacter</taxon>
    </lineage>
</organism>
<evidence type="ECO:0000259" key="12">
    <source>
        <dbReference type="Pfam" id="PF12697"/>
    </source>
</evidence>
<sequence>MTQSENTFQNLTRPDGETLAFQARDGRGPTVVWFGGFKSDMTGTKATALDDWAKERGQAFVRFDYFGHGASSGDFTDGTIGRWLEGGLQVLRDLAPGPVVLVGSSMGGWLSLLAAQALQAAGEGDRLKGMVLIAPAPDFTEKLMWAGFSDEIRRTIMDEGRYNQPSDYDDEPYIITRRLIEEGRNHLILDKPIPVTCPVRILQGMCDDDVPWQHALMLVEALEGDDVAYTLVKSGDHRLSTPADIVRLHQALDDVTGT</sequence>
<dbReference type="GO" id="GO:0102390">
    <property type="term" value="F:mycophenolic acid acyl-glucuronide esterase activity"/>
    <property type="evidence" value="ECO:0007669"/>
    <property type="project" value="UniProtKB-EC"/>
</dbReference>
<reference evidence="13 14" key="1">
    <citation type="journal article" date="2014" name="Front. Genet.">
        <title>Genome and metabolic network of "Candidatus Phaeomarinobacter ectocarpi" Ec32, a new candidate genus of Alphaproteobacteria frequently associated with brown algae.</title>
        <authorList>
            <person name="Dittami S.M."/>
            <person name="Barbeyron T."/>
            <person name="Boyen C."/>
            <person name="Cambefort J."/>
            <person name="Collet G."/>
            <person name="Delage L."/>
            <person name="Gobet A."/>
            <person name="Groisillier A."/>
            <person name="Leblanc C."/>
            <person name="Michel G."/>
            <person name="Scornet D."/>
            <person name="Siegel A."/>
            <person name="Tapia J.E."/>
            <person name="Tonon T."/>
        </authorList>
    </citation>
    <scope>NUCLEOTIDE SEQUENCE [LARGE SCALE GENOMIC DNA]</scope>
    <source>
        <strain evidence="13 14">Ec32</strain>
    </source>
</reference>
<dbReference type="PANTHER" id="PTHR16138:SF7">
    <property type="entry name" value="PALMITOYL-PROTEIN THIOESTERASE ABHD10, MITOCHONDRIAL"/>
    <property type="match status" value="1"/>
</dbReference>